<feature type="signal peptide" evidence="1">
    <location>
        <begin position="1"/>
        <end position="19"/>
    </location>
</feature>
<organism evidence="2 3">
    <name type="scientific">Aggregatibacter aphrophilus ATCC 33389</name>
    <dbReference type="NCBI Taxonomy" id="985008"/>
    <lineage>
        <taxon>Bacteria</taxon>
        <taxon>Pseudomonadati</taxon>
        <taxon>Pseudomonadota</taxon>
        <taxon>Gammaproteobacteria</taxon>
        <taxon>Pasteurellales</taxon>
        <taxon>Pasteurellaceae</taxon>
        <taxon>Aggregatibacter</taxon>
    </lineage>
</organism>
<name>A0A3S4PRQ9_AGGAP</name>
<evidence type="ECO:0008006" key="4">
    <source>
        <dbReference type="Google" id="ProtNLM"/>
    </source>
</evidence>
<dbReference type="Proteomes" id="UP000272690">
    <property type="component" value="Chromosome"/>
</dbReference>
<evidence type="ECO:0000256" key="1">
    <source>
        <dbReference type="SAM" id="SignalP"/>
    </source>
</evidence>
<keyword evidence="1" id="KW-0732">Signal</keyword>
<dbReference type="AlphaFoldDB" id="A0A3S4PRQ9"/>
<dbReference type="RefSeq" id="WP_032994754.1">
    <property type="nucleotide sequence ID" value="NZ_AEWB02000005.1"/>
</dbReference>
<accession>A0A3S4PRQ9</accession>
<dbReference type="GeneID" id="49634674"/>
<dbReference type="PROSITE" id="PS51257">
    <property type="entry name" value="PROKAR_LIPOPROTEIN"/>
    <property type="match status" value="1"/>
</dbReference>
<reference evidence="2 3" key="1">
    <citation type="submission" date="2018-12" db="EMBL/GenBank/DDBJ databases">
        <authorList>
            <consortium name="Pathogen Informatics"/>
        </authorList>
    </citation>
    <scope>NUCLEOTIDE SEQUENCE [LARGE SCALE GENOMIC DNA]</scope>
    <source>
        <strain evidence="2 3">NCTC5906</strain>
    </source>
</reference>
<feature type="chain" id="PRO_5018554037" description="Lipoprotein" evidence="1">
    <location>
        <begin position="20"/>
        <end position="149"/>
    </location>
</feature>
<dbReference type="EMBL" id="LR134327">
    <property type="protein sequence ID" value="VEF41022.1"/>
    <property type="molecule type" value="Genomic_DNA"/>
</dbReference>
<evidence type="ECO:0000313" key="2">
    <source>
        <dbReference type="EMBL" id="VEF41022.1"/>
    </source>
</evidence>
<sequence>MFKLIYSCLLITTVSFLSSGCTSIQVNPISSEEFKNIREICIVNNLEVKIVDFVPVLEKRLQQHKIATRKINEVDVTQSCEYALRYSARRSWDITTYLSWAELNLFKQNQQIASAEYSLVAKGGLSLMKWQSVETKMNPVIDRLLGLAN</sequence>
<gene>
    <name evidence="2" type="ORF">NCTC5906_00238</name>
</gene>
<dbReference type="NCBIfam" id="NF040519">
    <property type="entry name" value="Sbal_3080_fam"/>
    <property type="match status" value="1"/>
</dbReference>
<evidence type="ECO:0000313" key="3">
    <source>
        <dbReference type="Proteomes" id="UP000272690"/>
    </source>
</evidence>
<proteinExistence type="predicted"/>
<dbReference type="OrthoDB" id="6708210at2"/>
<protein>
    <recommendedName>
        <fullName evidence="4">Lipoprotein</fullName>
    </recommendedName>
</protein>